<dbReference type="Proteomes" id="UP000523795">
    <property type="component" value="Unassembled WGS sequence"/>
</dbReference>
<name>A0ABX1JTD9_9MICC</name>
<dbReference type="InterPro" id="IPR011008">
    <property type="entry name" value="Dimeric_a/b-barrel"/>
</dbReference>
<evidence type="ECO:0000256" key="2">
    <source>
        <dbReference type="ARBA" id="ARBA00023125"/>
    </source>
</evidence>
<gene>
    <name evidence="5" type="ORF">HER39_15765</name>
</gene>
<keyword evidence="2" id="KW-0238">DNA-binding</keyword>
<proteinExistence type="predicted"/>
<dbReference type="InterPro" id="IPR019887">
    <property type="entry name" value="Tscrpt_reg_AsnC/Lrp_C"/>
</dbReference>
<dbReference type="PROSITE" id="PS50956">
    <property type="entry name" value="HTH_ASNC_2"/>
    <property type="match status" value="1"/>
</dbReference>
<keyword evidence="3" id="KW-0804">Transcription</keyword>
<evidence type="ECO:0000259" key="4">
    <source>
        <dbReference type="PROSITE" id="PS50956"/>
    </source>
</evidence>
<organism evidence="5 6">
    <name type="scientific">Arthrobacter deserti</name>
    <dbReference type="NCBI Taxonomy" id="1742687"/>
    <lineage>
        <taxon>Bacteria</taxon>
        <taxon>Bacillati</taxon>
        <taxon>Actinomycetota</taxon>
        <taxon>Actinomycetes</taxon>
        <taxon>Micrococcales</taxon>
        <taxon>Micrococcaceae</taxon>
        <taxon>Arthrobacter</taxon>
    </lineage>
</organism>
<sequence>MRPESTRGAGSRDGEDLDDVDRLLITQLQTDGRLSYSEPGALAGLPAGGARRRVLRLQERGVLEVVGVTDPLKLGYRSMAMLGIRVTGDVNEVADAIGSLEEVIYLVLVAGSIDLLVEVIAPDAGALFGTINEKIRRVPGVGQLETFTYYRTHTHRFTCGAR</sequence>
<dbReference type="InterPro" id="IPR000485">
    <property type="entry name" value="AsnC-type_HTH_dom"/>
</dbReference>
<evidence type="ECO:0000313" key="6">
    <source>
        <dbReference type="Proteomes" id="UP000523795"/>
    </source>
</evidence>
<protein>
    <submittedName>
        <fullName evidence="5">Lrp/AsnC family transcriptional regulator</fullName>
    </submittedName>
</protein>
<dbReference type="InterPro" id="IPR036390">
    <property type="entry name" value="WH_DNA-bd_sf"/>
</dbReference>
<dbReference type="PANTHER" id="PTHR30154">
    <property type="entry name" value="LEUCINE-RESPONSIVE REGULATORY PROTEIN"/>
    <property type="match status" value="1"/>
</dbReference>
<evidence type="ECO:0000256" key="3">
    <source>
        <dbReference type="ARBA" id="ARBA00023163"/>
    </source>
</evidence>
<dbReference type="Gene3D" id="1.10.10.10">
    <property type="entry name" value="Winged helix-like DNA-binding domain superfamily/Winged helix DNA-binding domain"/>
    <property type="match status" value="1"/>
</dbReference>
<keyword evidence="6" id="KW-1185">Reference proteome</keyword>
<dbReference type="SUPFAM" id="SSF46785">
    <property type="entry name" value="Winged helix' DNA-binding domain"/>
    <property type="match status" value="1"/>
</dbReference>
<dbReference type="SUPFAM" id="SSF54909">
    <property type="entry name" value="Dimeric alpha+beta barrel"/>
    <property type="match status" value="1"/>
</dbReference>
<dbReference type="PRINTS" id="PR00033">
    <property type="entry name" value="HTHASNC"/>
</dbReference>
<evidence type="ECO:0000313" key="5">
    <source>
        <dbReference type="EMBL" id="NKX51996.1"/>
    </source>
</evidence>
<dbReference type="Gene3D" id="3.30.70.920">
    <property type="match status" value="1"/>
</dbReference>
<dbReference type="Pfam" id="PF01037">
    <property type="entry name" value="AsnC_trans_reg"/>
    <property type="match status" value="1"/>
</dbReference>
<dbReference type="InterPro" id="IPR036388">
    <property type="entry name" value="WH-like_DNA-bd_sf"/>
</dbReference>
<comment type="caution">
    <text evidence="5">The sequence shown here is derived from an EMBL/GenBank/DDBJ whole genome shotgun (WGS) entry which is preliminary data.</text>
</comment>
<dbReference type="EMBL" id="JAAZSR010000369">
    <property type="protein sequence ID" value="NKX51996.1"/>
    <property type="molecule type" value="Genomic_DNA"/>
</dbReference>
<dbReference type="PANTHER" id="PTHR30154:SF34">
    <property type="entry name" value="TRANSCRIPTIONAL REGULATOR AZLB"/>
    <property type="match status" value="1"/>
</dbReference>
<feature type="domain" description="HTH asnC-type" evidence="4">
    <location>
        <begin position="17"/>
        <end position="77"/>
    </location>
</feature>
<reference evidence="5 6" key="1">
    <citation type="submission" date="2020-04" db="EMBL/GenBank/DDBJ databases">
        <authorList>
            <person name="Liu S."/>
        </authorList>
    </citation>
    <scope>NUCLEOTIDE SEQUENCE [LARGE SCALE GENOMIC DNA]</scope>
    <source>
        <strain evidence="5 6">CGMCC 1.15091</strain>
    </source>
</reference>
<dbReference type="SMART" id="SM00344">
    <property type="entry name" value="HTH_ASNC"/>
    <property type="match status" value="1"/>
</dbReference>
<accession>A0ABX1JTD9</accession>
<dbReference type="Pfam" id="PF13404">
    <property type="entry name" value="HTH_AsnC-type"/>
    <property type="match status" value="1"/>
</dbReference>
<keyword evidence="1" id="KW-0805">Transcription regulation</keyword>
<dbReference type="InterPro" id="IPR019888">
    <property type="entry name" value="Tscrpt_reg_AsnC-like"/>
</dbReference>
<evidence type="ECO:0000256" key="1">
    <source>
        <dbReference type="ARBA" id="ARBA00023015"/>
    </source>
</evidence>